<proteinExistence type="inferred from homology"/>
<evidence type="ECO:0000256" key="2">
    <source>
        <dbReference type="ARBA" id="ARBA00010877"/>
    </source>
</evidence>
<keyword evidence="15" id="KW-1185">Reference proteome</keyword>
<organism evidence="14 15">
    <name type="scientific">Pichia kudriavzevii</name>
    <name type="common">Yeast</name>
    <name type="synonym">Issatchenkia orientalis</name>
    <dbReference type="NCBI Taxonomy" id="4909"/>
    <lineage>
        <taxon>Eukaryota</taxon>
        <taxon>Fungi</taxon>
        <taxon>Dikarya</taxon>
        <taxon>Ascomycota</taxon>
        <taxon>Saccharomycotina</taxon>
        <taxon>Pichiomycetes</taxon>
        <taxon>Pichiales</taxon>
        <taxon>Pichiaceae</taxon>
        <taxon>Pichia</taxon>
    </lineage>
</organism>
<keyword evidence="9 12" id="KW-0496">Mitochondrion</keyword>
<keyword evidence="10" id="KW-0472">Membrane</keyword>
<dbReference type="InterPro" id="IPR019133">
    <property type="entry name" value="MIC60"/>
</dbReference>
<dbReference type="STRING" id="4909.A0A2U9R959"/>
<dbReference type="Proteomes" id="UP000249293">
    <property type="component" value="Chromosome 4"/>
</dbReference>
<sequence length="592" mass="66772">MEWEEGIYIYGNWLHQQLCATPTMLSASQLSKRTLRMAKRGRVLHRGYSQNTTPPPSIKTHFSQEEPKKPFSVAGFLFKVSLLTAAVYGTAATAALIYEPLQDPYLEYFPYGEEVMDKIDYTWKHRKEIMQFDYKKYYNTKHDEFATSFNKTAEKLGIDEYVGIPHNGVGASSLSAQEELKSKEQEKKDKFLVLSNSDLPPKEEKKNDTDALAQAPLLNEAKSVIPKIKIDTADPNITAIISSVNTLIDELNSTKVGENTPKLIDQIHIGLAKLSSSFNPEDVNDAISGNLQYLKDKFEQDKTALVQQLTSTAEETKKALEAKHKESLEKELAEIKKTLELEYENRLKKTEIELVEKFNASVSEKIETERNNKLKNLEALETRINAIENFELELSKVATSYTTFKEIRKTLSKVRSLLVSNTVSDVRGENLVAEFDRLRELTEPLDNKLIAATLNSLPSNKELLVNGGVLTQSQILSRWELLVPQLRANSLLPENPGILGYAASAVFSKFLWSKSGVPIRTEDQLIGNDVESVIARVNSYLHKNQLDYAVEEVASLKGIPRQLANDWIVETRRKLEIQFLVDLLSAEVDVSA</sequence>
<dbReference type="OrthoDB" id="10261039at2759"/>
<evidence type="ECO:0000256" key="4">
    <source>
        <dbReference type="ARBA" id="ARBA00022692"/>
    </source>
</evidence>
<dbReference type="VEuPathDB" id="FungiDB:C5L36_0D06330"/>
<evidence type="ECO:0000256" key="12">
    <source>
        <dbReference type="RuleBase" id="RU363000"/>
    </source>
</evidence>
<dbReference type="AlphaFoldDB" id="A0A2U9R959"/>
<evidence type="ECO:0000313" key="15">
    <source>
        <dbReference type="Proteomes" id="UP000249293"/>
    </source>
</evidence>
<comment type="function">
    <text evidence="11">Component of the MICOS complex, a large protein complex of the mitochondrial inner membrane that plays crucial roles in the maintenance of crista junctions, inner membrane architecture, and formation of contact sites to the outer membrane. Plays a role in keeping cristae membranes connected to the inner boundary membrane. Also promotes protein import via the mitochondrial intermembrane space assembly (MIA) pathway.</text>
</comment>
<comment type="subunit">
    <text evidence="12">Component of the mitochondrial contact site and cristae organizing system (MICOS) complex.</text>
</comment>
<evidence type="ECO:0000256" key="13">
    <source>
        <dbReference type="SAM" id="Coils"/>
    </source>
</evidence>
<comment type="subcellular location">
    <subcellularLocation>
        <location evidence="1 12">Mitochondrion inner membrane</location>
        <topology evidence="1 12">Single-pass membrane protein</topology>
    </subcellularLocation>
</comment>
<dbReference type="PANTHER" id="PTHR15415:SF7">
    <property type="entry name" value="MICOS COMPLEX SUBUNIT MIC60"/>
    <property type="match status" value="1"/>
</dbReference>
<evidence type="ECO:0000256" key="5">
    <source>
        <dbReference type="ARBA" id="ARBA00022792"/>
    </source>
</evidence>
<dbReference type="Pfam" id="PF09731">
    <property type="entry name" value="Mitofilin"/>
    <property type="match status" value="1"/>
</dbReference>
<reference evidence="14 15" key="1">
    <citation type="submission" date="2018-06" db="EMBL/GenBank/DDBJ databases">
        <title>Population genomics shows no distinction between pathogenic Candida krusei and environmental Pichia kudriavzevii: One species, four names.</title>
        <authorList>
            <person name="Douglass A.P."/>
            <person name="Offei B."/>
            <person name="Braun-Galleani S."/>
            <person name="Coughlan A.Y."/>
            <person name="Martos A."/>
            <person name="Ortiz-Merino R.A."/>
            <person name="Byrne K.P."/>
            <person name="Wolfe K.H."/>
        </authorList>
    </citation>
    <scope>NUCLEOTIDE SEQUENCE [LARGE SCALE GENOMIC DNA]</scope>
    <source>
        <strain evidence="14 15">CBS573</strain>
    </source>
</reference>
<evidence type="ECO:0000313" key="14">
    <source>
        <dbReference type="EMBL" id="AWU77907.1"/>
    </source>
</evidence>
<keyword evidence="4 12" id="KW-0812">Transmembrane</keyword>
<keyword evidence="6" id="KW-0809">Transit peptide</keyword>
<gene>
    <name evidence="14" type="ORF">C5L36_0D06330</name>
</gene>
<keyword evidence="8 13" id="KW-0175">Coiled coil</keyword>
<dbReference type="KEGG" id="pkz:C5L36_0D06330"/>
<keyword evidence="7" id="KW-1133">Transmembrane helix</keyword>
<feature type="coiled-coil region" evidence="13">
    <location>
        <begin position="306"/>
        <end position="383"/>
    </location>
</feature>
<evidence type="ECO:0000256" key="8">
    <source>
        <dbReference type="ARBA" id="ARBA00023054"/>
    </source>
</evidence>
<evidence type="ECO:0000256" key="3">
    <source>
        <dbReference type="ARBA" id="ARBA00018116"/>
    </source>
</evidence>
<evidence type="ECO:0000256" key="10">
    <source>
        <dbReference type="ARBA" id="ARBA00023136"/>
    </source>
</evidence>
<comment type="similarity">
    <text evidence="2 12">Belongs to the MICOS complex subunit Mic60 family.</text>
</comment>
<evidence type="ECO:0000256" key="9">
    <source>
        <dbReference type="ARBA" id="ARBA00023128"/>
    </source>
</evidence>
<dbReference type="PANTHER" id="PTHR15415">
    <property type="entry name" value="MITOFILIN"/>
    <property type="match status" value="1"/>
</dbReference>
<evidence type="ECO:0000256" key="6">
    <source>
        <dbReference type="ARBA" id="ARBA00022946"/>
    </source>
</evidence>
<evidence type="ECO:0000256" key="11">
    <source>
        <dbReference type="ARBA" id="ARBA00025571"/>
    </source>
</evidence>
<protein>
    <recommendedName>
        <fullName evidence="3 12">MICOS complex subunit MIC60</fullName>
    </recommendedName>
    <alternativeName>
        <fullName evidence="12">Mitofilin</fullName>
    </alternativeName>
</protein>
<keyword evidence="5 12" id="KW-0999">Mitochondrion inner membrane</keyword>
<dbReference type="RefSeq" id="XP_029323383.1">
    <property type="nucleotide sequence ID" value="XM_029467523.1"/>
</dbReference>
<dbReference type="GO" id="GO:0061617">
    <property type="term" value="C:MICOS complex"/>
    <property type="evidence" value="ECO:0007669"/>
    <property type="project" value="TreeGrafter"/>
</dbReference>
<evidence type="ECO:0000256" key="1">
    <source>
        <dbReference type="ARBA" id="ARBA00004434"/>
    </source>
</evidence>
<dbReference type="EMBL" id="CP028776">
    <property type="protein sequence ID" value="AWU77907.1"/>
    <property type="molecule type" value="Genomic_DNA"/>
</dbReference>
<dbReference type="GeneID" id="40385735"/>
<dbReference type="GO" id="GO:0042407">
    <property type="term" value="P:cristae formation"/>
    <property type="evidence" value="ECO:0007669"/>
    <property type="project" value="TreeGrafter"/>
</dbReference>
<name>A0A2U9R959_PICKU</name>
<evidence type="ECO:0000256" key="7">
    <source>
        <dbReference type="ARBA" id="ARBA00022989"/>
    </source>
</evidence>
<accession>A0A2U9R959</accession>